<dbReference type="EMBL" id="ML979132">
    <property type="protein sequence ID" value="KAF1921455.1"/>
    <property type="molecule type" value="Genomic_DNA"/>
</dbReference>
<dbReference type="AlphaFoldDB" id="A0A6A5R086"/>
<feature type="region of interest" description="Disordered" evidence="1">
    <location>
        <begin position="200"/>
        <end position="302"/>
    </location>
</feature>
<feature type="region of interest" description="Disordered" evidence="1">
    <location>
        <begin position="46"/>
        <end position="95"/>
    </location>
</feature>
<reference evidence="3" key="1">
    <citation type="journal article" date="2020" name="Stud. Mycol.">
        <title>101 Dothideomycetes genomes: a test case for predicting lifestyles and emergence of pathogens.</title>
        <authorList>
            <person name="Haridas S."/>
            <person name="Albert R."/>
            <person name="Binder M."/>
            <person name="Bloem J."/>
            <person name="Labutti K."/>
            <person name="Salamov A."/>
            <person name="Andreopoulos B."/>
            <person name="Baker S."/>
            <person name="Barry K."/>
            <person name="Bills G."/>
            <person name="Bluhm B."/>
            <person name="Cannon C."/>
            <person name="Castanera R."/>
            <person name="Culley D."/>
            <person name="Daum C."/>
            <person name="Ezra D."/>
            <person name="Gonzalez J."/>
            <person name="Henrissat B."/>
            <person name="Kuo A."/>
            <person name="Liang C."/>
            <person name="Lipzen A."/>
            <person name="Lutzoni F."/>
            <person name="Magnuson J."/>
            <person name="Mondo S."/>
            <person name="Nolan M."/>
            <person name="Ohm R."/>
            <person name="Pangilinan J."/>
            <person name="Park H.-J."/>
            <person name="Ramirez L."/>
            <person name="Alfaro M."/>
            <person name="Sun H."/>
            <person name="Tritt A."/>
            <person name="Yoshinaga Y."/>
            <person name="Zwiers L.-H."/>
            <person name="Turgeon B."/>
            <person name="Goodwin S."/>
            <person name="Spatafora J."/>
            <person name="Crous P."/>
            <person name="Grigoriev I."/>
        </authorList>
    </citation>
    <scope>NUCLEOTIDE SEQUENCE</scope>
    <source>
        <strain evidence="3">HMLAC05119</strain>
    </source>
</reference>
<name>A0A6A5R086_AMPQU</name>
<keyword evidence="4" id="KW-1185">Reference proteome</keyword>
<gene>
    <name evidence="3" type="ORF">BDU57DRAFT_553592</name>
</gene>
<keyword evidence="2" id="KW-0812">Transmembrane</keyword>
<feature type="region of interest" description="Disordered" evidence="1">
    <location>
        <begin position="141"/>
        <end position="178"/>
    </location>
</feature>
<proteinExistence type="predicted"/>
<organism evidence="3 4">
    <name type="scientific">Ampelomyces quisqualis</name>
    <name type="common">Powdery mildew agent</name>
    <dbReference type="NCBI Taxonomy" id="50730"/>
    <lineage>
        <taxon>Eukaryota</taxon>
        <taxon>Fungi</taxon>
        <taxon>Dikarya</taxon>
        <taxon>Ascomycota</taxon>
        <taxon>Pezizomycotina</taxon>
        <taxon>Dothideomycetes</taxon>
        <taxon>Pleosporomycetidae</taxon>
        <taxon>Pleosporales</taxon>
        <taxon>Pleosporineae</taxon>
        <taxon>Phaeosphaeriaceae</taxon>
        <taxon>Ampelomyces</taxon>
    </lineage>
</organism>
<evidence type="ECO:0000313" key="4">
    <source>
        <dbReference type="Proteomes" id="UP000800096"/>
    </source>
</evidence>
<dbReference type="Proteomes" id="UP000800096">
    <property type="component" value="Unassembled WGS sequence"/>
</dbReference>
<accession>A0A6A5R086</accession>
<evidence type="ECO:0000256" key="2">
    <source>
        <dbReference type="SAM" id="Phobius"/>
    </source>
</evidence>
<keyword evidence="2" id="KW-1133">Transmembrane helix</keyword>
<feature type="compositionally biased region" description="Polar residues" evidence="1">
    <location>
        <begin position="162"/>
        <end position="175"/>
    </location>
</feature>
<keyword evidence="2" id="KW-0472">Membrane</keyword>
<evidence type="ECO:0000256" key="1">
    <source>
        <dbReference type="SAM" id="MobiDB-lite"/>
    </source>
</evidence>
<feature type="compositionally biased region" description="Polar residues" evidence="1">
    <location>
        <begin position="284"/>
        <end position="293"/>
    </location>
</feature>
<feature type="transmembrane region" description="Helical" evidence="2">
    <location>
        <begin position="105"/>
        <end position="128"/>
    </location>
</feature>
<feature type="compositionally biased region" description="Polar residues" evidence="1">
    <location>
        <begin position="74"/>
        <end position="93"/>
    </location>
</feature>
<protein>
    <submittedName>
        <fullName evidence="3">Uncharacterized protein</fullName>
    </submittedName>
</protein>
<feature type="compositionally biased region" description="Polar residues" evidence="1">
    <location>
        <begin position="260"/>
        <end position="270"/>
    </location>
</feature>
<sequence length="422" mass="46256">MLASWRRRDGVRMGFVVVERDSVDGGRKAIEIGTEDPTPTTRRILRRSRTRRQMPASSTMDIESEDESNHNDISRSLSPTSRSFTMPSATSVDTAGGISRTTEHLLIAAGSIGTTIVIAMIVLGLYILRKRGLSISDVIRNGRGSGKKGGPPMPSKSGSLSTQTPLNPLAQSNSFKPDLDLSDSANKSFLDVASPLLQNSHRRDISSTPSSPLFPIQDTGRSYSPHKTRSLREDEEALTYKSDPRARQPSALPAPPTFRQFLSNRPSASQRPLPGAGGGMASRFSWTNSNAPQTPHDPPRDTALAATAIGRDSFITTRSSVPRFRTIDSWVNQQSTRIEEQRLKQQFRMTNSTTYSDGDDVVPEIPPVPQHGVPASRTTHRRNDTVDTAPIFKHHPGTEVRFSTHSTVPSEVLDMGRRNVAL</sequence>
<evidence type="ECO:0000313" key="3">
    <source>
        <dbReference type="EMBL" id="KAF1921455.1"/>
    </source>
</evidence>
<dbReference type="OrthoDB" id="5411141at2759"/>